<comment type="caution">
    <text evidence="2">The sequence shown here is derived from an EMBL/GenBank/DDBJ whole genome shotgun (WGS) entry which is preliminary data.</text>
</comment>
<dbReference type="AlphaFoldDB" id="A0AAD4DR78"/>
<organism evidence="2 3">
    <name type="scientific">Suillus fuscotomentosus</name>
    <dbReference type="NCBI Taxonomy" id="1912939"/>
    <lineage>
        <taxon>Eukaryota</taxon>
        <taxon>Fungi</taxon>
        <taxon>Dikarya</taxon>
        <taxon>Basidiomycota</taxon>
        <taxon>Agaricomycotina</taxon>
        <taxon>Agaricomycetes</taxon>
        <taxon>Agaricomycetidae</taxon>
        <taxon>Boletales</taxon>
        <taxon>Suillineae</taxon>
        <taxon>Suillaceae</taxon>
        <taxon>Suillus</taxon>
    </lineage>
</organism>
<evidence type="ECO:0000313" key="2">
    <source>
        <dbReference type="EMBL" id="KAG1890743.1"/>
    </source>
</evidence>
<dbReference type="EMBL" id="JABBWK010000132">
    <property type="protein sequence ID" value="KAG1890743.1"/>
    <property type="molecule type" value="Genomic_DNA"/>
</dbReference>
<evidence type="ECO:0000313" key="3">
    <source>
        <dbReference type="Proteomes" id="UP001195769"/>
    </source>
</evidence>
<keyword evidence="3" id="KW-1185">Reference proteome</keyword>
<protein>
    <submittedName>
        <fullName evidence="2">Uncharacterized protein</fullName>
    </submittedName>
</protein>
<name>A0AAD4DR78_9AGAM</name>
<feature type="region of interest" description="Disordered" evidence="1">
    <location>
        <begin position="194"/>
        <end position="281"/>
    </location>
</feature>
<dbReference type="GeneID" id="64672121"/>
<feature type="non-terminal residue" evidence="2">
    <location>
        <position position="310"/>
    </location>
</feature>
<reference evidence="2" key="1">
    <citation type="journal article" date="2020" name="New Phytol.">
        <title>Comparative genomics reveals dynamic genome evolution in host specialist ectomycorrhizal fungi.</title>
        <authorList>
            <person name="Lofgren L.A."/>
            <person name="Nguyen N.H."/>
            <person name="Vilgalys R."/>
            <person name="Ruytinx J."/>
            <person name="Liao H.L."/>
            <person name="Branco S."/>
            <person name="Kuo A."/>
            <person name="LaButti K."/>
            <person name="Lipzen A."/>
            <person name="Andreopoulos W."/>
            <person name="Pangilinan J."/>
            <person name="Riley R."/>
            <person name="Hundley H."/>
            <person name="Na H."/>
            <person name="Barry K."/>
            <person name="Grigoriev I.V."/>
            <person name="Stajich J.E."/>
            <person name="Kennedy P.G."/>
        </authorList>
    </citation>
    <scope>NUCLEOTIDE SEQUENCE</scope>
    <source>
        <strain evidence="2">FC203</strain>
    </source>
</reference>
<dbReference type="Proteomes" id="UP001195769">
    <property type="component" value="Unassembled WGS sequence"/>
</dbReference>
<accession>A0AAD4DR78</accession>
<dbReference type="RefSeq" id="XP_041218009.1">
    <property type="nucleotide sequence ID" value="XM_041377823.1"/>
</dbReference>
<proteinExistence type="predicted"/>
<evidence type="ECO:0000256" key="1">
    <source>
        <dbReference type="SAM" id="MobiDB-lite"/>
    </source>
</evidence>
<gene>
    <name evidence="2" type="ORF">F5891DRAFT_986832</name>
</gene>
<feature type="compositionally biased region" description="Polar residues" evidence="1">
    <location>
        <begin position="227"/>
        <end position="243"/>
    </location>
</feature>
<sequence length="310" mass="34370">TSPACPIIAPTSVVPNYWNTWNMESVEREGLPPKDATLFPSFFLPTSELLAANGDVKNADDHRLQFHSLYCRFRFVEHPEVPVVVARRADGTFQCPACLQTYTTYKKMHNHGSRTKGPIHKVSVAKWVNARMQPVKRESDLEDQDEEIEDEDADDMMDEEDIIEESLLAPAEEGYDVAPSSPLANPYTQLTLPESSPPVIPAAQHRPSCSAMQSSTQGPADWDMQLSHRQPSTAAFSQRVARSSTEDDSIEVTAPPPSQFTKVDPKTKPASARPETVLSQADIQVFGPQPADGRGIFAIPFIRPSSRRRS</sequence>